<accession>A0A9N8EXT3</accession>
<dbReference type="EMBL" id="CAICTM010002197">
    <property type="protein sequence ID" value="CAB9528330.1"/>
    <property type="molecule type" value="Genomic_DNA"/>
</dbReference>
<sequence>MKLKVPPLNDFGGRCMVPYKSTSKSAGSAISSQIVKRRIQAQVDESADTSQTIPSQKSRRYWGRCATKQRKINALPTIVDASDKGLRSLSVAIPQPRRGAEDKKKARVPRTNVNGGQSGTIPLNLPKSSHQVLSVIDDFEIFDSIVGGQNDDVILVDRRFVCDLWGGGKNDLGITARDMARPLI</sequence>
<gene>
    <name evidence="2" type="ORF">SEMRO_2199_G318790.1</name>
</gene>
<protein>
    <submittedName>
        <fullName evidence="2">Uncharacterized protein</fullName>
    </submittedName>
</protein>
<name>A0A9N8EXT3_9STRA</name>
<feature type="region of interest" description="Disordered" evidence="1">
    <location>
        <begin position="96"/>
        <end position="119"/>
    </location>
</feature>
<proteinExistence type="predicted"/>
<reference evidence="2" key="1">
    <citation type="submission" date="2020-06" db="EMBL/GenBank/DDBJ databases">
        <authorList>
            <consortium name="Plant Systems Biology data submission"/>
        </authorList>
    </citation>
    <scope>NUCLEOTIDE SEQUENCE</scope>
    <source>
        <strain evidence="2">D6</strain>
    </source>
</reference>
<evidence type="ECO:0000256" key="1">
    <source>
        <dbReference type="SAM" id="MobiDB-lite"/>
    </source>
</evidence>
<organism evidence="2 3">
    <name type="scientific">Seminavis robusta</name>
    <dbReference type="NCBI Taxonomy" id="568900"/>
    <lineage>
        <taxon>Eukaryota</taxon>
        <taxon>Sar</taxon>
        <taxon>Stramenopiles</taxon>
        <taxon>Ochrophyta</taxon>
        <taxon>Bacillariophyta</taxon>
        <taxon>Bacillariophyceae</taxon>
        <taxon>Bacillariophycidae</taxon>
        <taxon>Naviculales</taxon>
        <taxon>Naviculaceae</taxon>
        <taxon>Seminavis</taxon>
    </lineage>
</organism>
<dbReference type="Proteomes" id="UP001153069">
    <property type="component" value="Unassembled WGS sequence"/>
</dbReference>
<dbReference type="AlphaFoldDB" id="A0A9N8EXT3"/>
<comment type="caution">
    <text evidence="2">The sequence shown here is derived from an EMBL/GenBank/DDBJ whole genome shotgun (WGS) entry which is preliminary data.</text>
</comment>
<evidence type="ECO:0000313" key="2">
    <source>
        <dbReference type="EMBL" id="CAB9528330.1"/>
    </source>
</evidence>
<evidence type="ECO:0000313" key="3">
    <source>
        <dbReference type="Proteomes" id="UP001153069"/>
    </source>
</evidence>
<keyword evidence="3" id="KW-1185">Reference proteome</keyword>